<reference evidence="3 5" key="2">
    <citation type="journal article" date="2018" name="Microb. Genom.">
        <title>Deciphering the unexplored Leptospira diversity from soils uncovers genomic evolution to virulence.</title>
        <authorList>
            <person name="Thibeaux R."/>
            <person name="Iraola G."/>
            <person name="Ferres I."/>
            <person name="Bierque E."/>
            <person name="Girault D."/>
            <person name="Soupe-Gilbert M.E."/>
            <person name="Picardeau M."/>
            <person name="Goarant C."/>
        </authorList>
    </citation>
    <scope>NUCLEOTIDE SEQUENCE [LARGE SCALE GENOMIC DNA]</scope>
    <source>
        <strain evidence="3 5">ATI7-C-A5</strain>
    </source>
</reference>
<evidence type="ECO:0000313" key="4">
    <source>
        <dbReference type="EMBL" id="PJZ92986.1"/>
    </source>
</evidence>
<gene>
    <name evidence="3" type="ORF">CH379_004610</name>
    <name evidence="4" type="ORF">CH379_10260</name>
</gene>
<dbReference type="EMBL" id="NPEF02000004">
    <property type="protein sequence ID" value="MDV6234911.1"/>
    <property type="molecule type" value="Genomic_DNA"/>
</dbReference>
<evidence type="ECO:0000313" key="3">
    <source>
        <dbReference type="EMBL" id="MDV6234911.1"/>
    </source>
</evidence>
<dbReference type="RefSeq" id="WP_100765090.1">
    <property type="nucleotide sequence ID" value="NZ_NPEF02000004.1"/>
</dbReference>
<dbReference type="Proteomes" id="UP000232122">
    <property type="component" value="Unassembled WGS sequence"/>
</dbReference>
<keyword evidence="2" id="KW-0472">Membrane</keyword>
<protein>
    <submittedName>
        <fullName evidence="3">DUF1640 domain-containing protein</fullName>
    </submittedName>
</protein>
<feature type="coiled-coil region" evidence="1">
    <location>
        <begin position="72"/>
        <end position="150"/>
    </location>
</feature>
<evidence type="ECO:0000256" key="1">
    <source>
        <dbReference type="SAM" id="Coils"/>
    </source>
</evidence>
<evidence type="ECO:0000256" key="2">
    <source>
        <dbReference type="SAM" id="Phobius"/>
    </source>
</evidence>
<keyword evidence="1" id="KW-0175">Coiled coil</keyword>
<dbReference type="SUPFAM" id="SSF58113">
    <property type="entry name" value="Apolipoprotein A-I"/>
    <property type="match status" value="1"/>
</dbReference>
<reference evidence="3" key="3">
    <citation type="submission" date="2023-10" db="EMBL/GenBank/DDBJ databases">
        <authorList>
            <person name="Picardeau M."/>
            <person name="Thibeaux R."/>
        </authorList>
    </citation>
    <scope>NUCLEOTIDE SEQUENCE</scope>
    <source>
        <strain evidence="3">ATI7-C-A5</strain>
    </source>
</reference>
<feature type="transmembrane region" description="Helical" evidence="2">
    <location>
        <begin position="6"/>
        <end position="28"/>
    </location>
</feature>
<keyword evidence="2" id="KW-0812">Transmembrane</keyword>
<dbReference type="AlphaFoldDB" id="A0A2N0B8Y4"/>
<dbReference type="Gene3D" id="1.20.120.20">
    <property type="entry name" value="Apolipoprotein"/>
    <property type="match status" value="1"/>
</dbReference>
<accession>A0A2N0B8Y4</accession>
<dbReference type="OrthoDB" id="346166at2"/>
<comment type="caution">
    <text evidence="4">The sequence shown here is derived from an EMBL/GenBank/DDBJ whole genome shotgun (WGS) entry which is preliminary data.</text>
</comment>
<keyword evidence="2" id="KW-1133">Transmembrane helix</keyword>
<evidence type="ECO:0000313" key="5">
    <source>
        <dbReference type="Proteomes" id="UP000232122"/>
    </source>
</evidence>
<sequence>MSDFSFWALLISTLAGFGSLFGFLRILWKDLFSELRLLRGEFHGLESSFEIFRTEMRSEVRSDLYGFRTEMKSDMQDLRTEMKSDMQDLRTEMKSDMQDLRTEVKSDIRELRAEMKTEFQNFDNRFQESIQRLERRIDVTDGSILDLRNRVDILVDSIALRFLEDLTRTKRRFQS</sequence>
<name>A0A2N0B8Y4_9LEPT</name>
<proteinExistence type="predicted"/>
<dbReference type="EMBL" id="NPEF01000091">
    <property type="protein sequence ID" value="PJZ92986.1"/>
    <property type="molecule type" value="Genomic_DNA"/>
</dbReference>
<organism evidence="4">
    <name type="scientific">Leptospira ellisii</name>
    <dbReference type="NCBI Taxonomy" id="2023197"/>
    <lineage>
        <taxon>Bacteria</taxon>
        <taxon>Pseudomonadati</taxon>
        <taxon>Spirochaetota</taxon>
        <taxon>Spirochaetia</taxon>
        <taxon>Leptospirales</taxon>
        <taxon>Leptospiraceae</taxon>
        <taxon>Leptospira</taxon>
    </lineage>
</organism>
<keyword evidence="5" id="KW-1185">Reference proteome</keyword>
<reference evidence="4" key="1">
    <citation type="submission" date="2017-07" db="EMBL/GenBank/DDBJ databases">
        <title>Leptospira spp. isolated from tropical soils.</title>
        <authorList>
            <person name="Thibeaux R."/>
            <person name="Iraola G."/>
            <person name="Ferres I."/>
            <person name="Bierque E."/>
            <person name="Girault D."/>
            <person name="Soupe-Gilbert M.-E."/>
            <person name="Picardeau M."/>
            <person name="Goarant C."/>
        </authorList>
    </citation>
    <scope>NUCLEOTIDE SEQUENCE [LARGE SCALE GENOMIC DNA]</scope>
    <source>
        <strain evidence="4">ATI7-C-A5</strain>
    </source>
</reference>